<evidence type="ECO:0000256" key="1">
    <source>
        <dbReference type="ARBA" id="ARBA00022723"/>
    </source>
</evidence>
<dbReference type="HAMAP" id="MF_01152">
    <property type="entry name" value="DnaJ"/>
    <property type="match status" value="1"/>
</dbReference>
<dbReference type="InterPro" id="IPR018253">
    <property type="entry name" value="DnaJ_domain_CS"/>
</dbReference>
<dbReference type="GO" id="GO:0009408">
    <property type="term" value="P:response to heat"/>
    <property type="evidence" value="ECO:0007669"/>
    <property type="project" value="InterPro"/>
</dbReference>
<dbReference type="RefSeq" id="XP_010939718.1">
    <property type="nucleotide sequence ID" value="XM_010941416.3"/>
</dbReference>
<keyword evidence="8" id="KW-1185">Reference proteome</keyword>
<dbReference type="InParanoid" id="A0A6I9S905"/>
<evidence type="ECO:0000256" key="4">
    <source>
        <dbReference type="ARBA" id="ARBA00022833"/>
    </source>
</evidence>
<dbReference type="FunFam" id="2.60.260.20:FF:000005">
    <property type="entry name" value="Chaperone protein dnaJ 1, mitochondrial"/>
    <property type="match status" value="1"/>
</dbReference>
<gene>
    <name evidence="9" type="primary">LOC105058469</name>
</gene>
<reference evidence="9" key="1">
    <citation type="submission" date="2025-08" db="UniProtKB">
        <authorList>
            <consortium name="RefSeq"/>
        </authorList>
    </citation>
    <scope>IDENTIFICATION</scope>
</reference>
<dbReference type="PRINTS" id="PR00625">
    <property type="entry name" value="JDOMAIN"/>
</dbReference>
<dbReference type="GO" id="GO:0042026">
    <property type="term" value="P:protein refolding"/>
    <property type="evidence" value="ECO:0007669"/>
    <property type="project" value="TreeGrafter"/>
</dbReference>
<dbReference type="InterPro" id="IPR001305">
    <property type="entry name" value="HSP_DnaJ_Cys-rich_dom"/>
</dbReference>
<keyword evidence="3 5" id="KW-0863">Zinc-finger</keyword>
<keyword evidence="2" id="KW-0677">Repeat</keyword>
<dbReference type="SUPFAM" id="SSF57938">
    <property type="entry name" value="DnaJ/Hsp40 cysteine-rich domain"/>
    <property type="match status" value="1"/>
</dbReference>
<dbReference type="PANTHER" id="PTHR43096:SF36">
    <property type="entry name" value="CHAPERONE PROTEIN DNAJ 1, MITOCHONDRIAL"/>
    <property type="match status" value="1"/>
</dbReference>
<dbReference type="SUPFAM" id="SSF49493">
    <property type="entry name" value="HSP40/DnaJ peptide-binding domain"/>
    <property type="match status" value="2"/>
</dbReference>
<keyword evidence="1 5" id="KW-0479">Metal-binding</keyword>
<evidence type="ECO:0000256" key="5">
    <source>
        <dbReference type="PROSITE-ProRule" id="PRU00546"/>
    </source>
</evidence>
<dbReference type="InterPro" id="IPR036410">
    <property type="entry name" value="HSP_DnaJ_Cys-rich_dom_sf"/>
</dbReference>
<dbReference type="Gene3D" id="2.60.260.20">
    <property type="entry name" value="Urease metallochaperone UreE, N-terminal domain"/>
    <property type="match status" value="2"/>
</dbReference>
<accession>A0A6I9S905</accession>
<dbReference type="InterPro" id="IPR008971">
    <property type="entry name" value="HSP40/DnaJ_pept-bd"/>
</dbReference>
<organism evidence="8 9">
    <name type="scientific">Elaeis guineensis var. tenera</name>
    <name type="common">Oil palm</name>
    <dbReference type="NCBI Taxonomy" id="51953"/>
    <lineage>
        <taxon>Eukaryota</taxon>
        <taxon>Viridiplantae</taxon>
        <taxon>Streptophyta</taxon>
        <taxon>Embryophyta</taxon>
        <taxon>Tracheophyta</taxon>
        <taxon>Spermatophyta</taxon>
        <taxon>Magnoliopsida</taxon>
        <taxon>Liliopsida</taxon>
        <taxon>Arecaceae</taxon>
        <taxon>Arecoideae</taxon>
        <taxon>Cocoseae</taxon>
        <taxon>Elaeidinae</taxon>
        <taxon>Elaeis</taxon>
    </lineage>
</organism>
<evidence type="ECO:0000259" key="7">
    <source>
        <dbReference type="PROSITE" id="PS51188"/>
    </source>
</evidence>
<dbReference type="GO" id="GO:0005524">
    <property type="term" value="F:ATP binding"/>
    <property type="evidence" value="ECO:0007669"/>
    <property type="project" value="InterPro"/>
</dbReference>
<dbReference type="Pfam" id="PF00684">
    <property type="entry name" value="DnaJ_CXXCXGXG"/>
    <property type="match status" value="1"/>
</dbReference>
<dbReference type="PROSITE" id="PS51188">
    <property type="entry name" value="ZF_CR"/>
    <property type="match status" value="1"/>
</dbReference>
<proteinExistence type="inferred from homology"/>
<dbReference type="Gene3D" id="6.20.20.10">
    <property type="match status" value="2"/>
</dbReference>
<protein>
    <submittedName>
        <fullName evidence="9">Chaperone protein dnaJ 1, mitochondrial isoform X1</fullName>
    </submittedName>
</protein>
<evidence type="ECO:0000256" key="3">
    <source>
        <dbReference type="ARBA" id="ARBA00022771"/>
    </source>
</evidence>
<dbReference type="Proteomes" id="UP000504607">
    <property type="component" value="Chromosome 15"/>
</dbReference>
<sequence length="490" mass="54832">MGRIGWLGFSPRSFLLRFRRSCGNSPITGVRLDLLRGRTEEALPFLRSFSHLSLLYKYNLDIVERPHNIYRSSASSLNRSFHATALRYATDRDYYEILGVPKDATREDIKKAFHALAKKYHPDANKNNPAAKRKFQEIRDAYETLRDPEKRAQYDREFSEGAEKVRYAGDDASGCRSTYEDPFSGFYRANQDPFSDTFYKIFSEVFENERDIYAADIQVELNLSFSEAARGCKKQVSFSAQVPCDSCYGRGHSVNAKPIKCPTCNGVGRVTVFPFTSTCRSCKGLGKIIKDYCLVCKGSGVVDGVKNVNVTIPAGVDCGDTIHVPRAGNQGGHGAQPGNLYIKMQVAKDPVFLRDGADIYVDAQIRFTQAILGGKIEVPTLFGKTHVKIPEGVQPGQLLVLRGRGLPKQVGLVDHGDQYVRFRVNFPSSVNERQRELLEEFAKEEAIQESSGSAEGNWWQQIIDHLTGPKFMLGIAFLMLLHLLLSKSLS</sequence>
<dbReference type="InterPro" id="IPR002939">
    <property type="entry name" value="DnaJ_C"/>
</dbReference>
<dbReference type="OrthoDB" id="10256793at2759"/>
<dbReference type="KEGG" id="egu:105058469"/>
<dbReference type="PANTHER" id="PTHR43096">
    <property type="entry name" value="DNAJ HOMOLOG 1, MITOCHONDRIAL-RELATED"/>
    <property type="match status" value="1"/>
</dbReference>
<dbReference type="InterPro" id="IPR001623">
    <property type="entry name" value="DnaJ_domain"/>
</dbReference>
<dbReference type="PROSITE" id="PS00636">
    <property type="entry name" value="DNAJ_1"/>
    <property type="match status" value="1"/>
</dbReference>
<keyword evidence="4 5" id="KW-0862">Zinc</keyword>
<dbReference type="Pfam" id="PF00226">
    <property type="entry name" value="DnaJ"/>
    <property type="match status" value="1"/>
</dbReference>
<feature type="domain" description="J" evidence="6">
    <location>
        <begin position="93"/>
        <end position="158"/>
    </location>
</feature>
<dbReference type="NCBIfam" id="NF008035">
    <property type="entry name" value="PRK10767.1"/>
    <property type="match status" value="1"/>
</dbReference>
<dbReference type="InterPro" id="IPR036869">
    <property type="entry name" value="J_dom_sf"/>
</dbReference>
<evidence type="ECO:0000313" key="8">
    <source>
        <dbReference type="Proteomes" id="UP000504607"/>
    </source>
</evidence>
<name>A0A6I9S905_ELAGV</name>
<dbReference type="GO" id="GO:0051082">
    <property type="term" value="F:unfolded protein binding"/>
    <property type="evidence" value="ECO:0007669"/>
    <property type="project" value="InterPro"/>
</dbReference>
<dbReference type="Pfam" id="PF01556">
    <property type="entry name" value="DnaJ_C"/>
    <property type="match status" value="1"/>
</dbReference>
<evidence type="ECO:0000313" key="9">
    <source>
        <dbReference type="RefSeq" id="XP_010939718.1"/>
    </source>
</evidence>
<dbReference type="GO" id="GO:0031072">
    <property type="term" value="F:heat shock protein binding"/>
    <property type="evidence" value="ECO:0007669"/>
    <property type="project" value="InterPro"/>
</dbReference>
<dbReference type="AlphaFoldDB" id="A0A6I9S905"/>
<dbReference type="GO" id="GO:0008270">
    <property type="term" value="F:zinc ion binding"/>
    <property type="evidence" value="ECO:0007669"/>
    <property type="project" value="UniProtKB-KW"/>
</dbReference>
<dbReference type="SMART" id="SM00271">
    <property type="entry name" value="DnaJ"/>
    <property type="match status" value="1"/>
</dbReference>
<evidence type="ECO:0000256" key="2">
    <source>
        <dbReference type="ARBA" id="ARBA00022737"/>
    </source>
</evidence>
<dbReference type="GeneID" id="105058469"/>
<dbReference type="CDD" id="cd10719">
    <property type="entry name" value="DnaJ_zf"/>
    <property type="match status" value="1"/>
</dbReference>
<dbReference type="CDD" id="cd10747">
    <property type="entry name" value="DnaJ_C"/>
    <property type="match status" value="1"/>
</dbReference>
<dbReference type="SUPFAM" id="SSF46565">
    <property type="entry name" value="Chaperone J-domain"/>
    <property type="match status" value="1"/>
</dbReference>
<dbReference type="GO" id="GO:0005783">
    <property type="term" value="C:endoplasmic reticulum"/>
    <property type="evidence" value="ECO:0007669"/>
    <property type="project" value="UniProtKB-ARBA"/>
</dbReference>
<dbReference type="PROSITE" id="PS50076">
    <property type="entry name" value="DNAJ_2"/>
    <property type="match status" value="1"/>
</dbReference>
<dbReference type="CDD" id="cd06257">
    <property type="entry name" value="DnaJ"/>
    <property type="match status" value="1"/>
</dbReference>
<dbReference type="Gene3D" id="1.10.287.110">
    <property type="entry name" value="DnaJ domain"/>
    <property type="match status" value="1"/>
</dbReference>
<feature type="domain" description="CR-type" evidence="7">
    <location>
        <begin position="231"/>
        <end position="305"/>
    </location>
</feature>
<feature type="zinc finger region" description="CR-type" evidence="5">
    <location>
        <begin position="231"/>
        <end position="305"/>
    </location>
</feature>
<dbReference type="InterPro" id="IPR012724">
    <property type="entry name" value="DnaJ"/>
</dbReference>
<evidence type="ECO:0000259" key="6">
    <source>
        <dbReference type="PROSITE" id="PS50076"/>
    </source>
</evidence>